<dbReference type="GO" id="GO:0016705">
    <property type="term" value="F:oxidoreductase activity, acting on paired donors, with incorporation or reduction of molecular oxygen"/>
    <property type="evidence" value="ECO:0007669"/>
    <property type="project" value="InterPro"/>
</dbReference>
<reference evidence="17" key="1">
    <citation type="submission" date="2022-01" db="EMBL/GenBank/DDBJ databases">
        <authorList>
            <person name="King R."/>
        </authorList>
    </citation>
    <scope>NUCLEOTIDE SEQUENCE</scope>
</reference>
<dbReference type="PRINTS" id="PR00385">
    <property type="entry name" value="P450"/>
</dbReference>
<evidence type="ECO:0008006" key="19">
    <source>
        <dbReference type="Google" id="ProtNLM"/>
    </source>
</evidence>
<keyword evidence="13" id="KW-0472">Membrane</keyword>
<feature type="signal peptide" evidence="16">
    <location>
        <begin position="1"/>
        <end position="18"/>
    </location>
</feature>
<keyword evidence="10 15" id="KW-0560">Oxidoreductase</keyword>
<feature type="binding site" description="axial binding residue" evidence="14">
    <location>
        <position position="439"/>
    </location>
    <ligand>
        <name>heme</name>
        <dbReference type="ChEBI" id="CHEBI:30413"/>
    </ligand>
    <ligandPart>
        <name>Fe</name>
        <dbReference type="ChEBI" id="CHEBI:18248"/>
    </ligandPart>
</feature>
<evidence type="ECO:0000256" key="4">
    <source>
        <dbReference type="ARBA" id="ARBA00004406"/>
    </source>
</evidence>
<dbReference type="Proteomes" id="UP001153737">
    <property type="component" value="Chromosome 6"/>
</dbReference>
<name>A0A9N9X724_PHACE</name>
<dbReference type="InterPro" id="IPR050476">
    <property type="entry name" value="Insect_CytP450_Detox"/>
</dbReference>
<dbReference type="PROSITE" id="PS00086">
    <property type="entry name" value="CYTOCHROME_P450"/>
    <property type="match status" value="1"/>
</dbReference>
<reference evidence="17" key="2">
    <citation type="submission" date="2022-10" db="EMBL/GenBank/DDBJ databases">
        <authorList>
            <consortium name="ENA_rothamsted_submissions"/>
            <consortium name="culmorum"/>
            <person name="King R."/>
        </authorList>
    </citation>
    <scope>NUCLEOTIDE SEQUENCE</scope>
</reference>
<dbReference type="InterPro" id="IPR002401">
    <property type="entry name" value="Cyt_P450_E_grp-I"/>
</dbReference>
<comment type="cofactor">
    <cofactor evidence="1 14">
        <name>heme</name>
        <dbReference type="ChEBI" id="CHEBI:30413"/>
    </cofactor>
</comment>
<dbReference type="Gene3D" id="1.10.630.10">
    <property type="entry name" value="Cytochrome P450"/>
    <property type="match status" value="1"/>
</dbReference>
<keyword evidence="7 14" id="KW-0479">Metal-binding</keyword>
<evidence type="ECO:0000313" key="18">
    <source>
        <dbReference type="Proteomes" id="UP001153737"/>
    </source>
</evidence>
<proteinExistence type="inferred from homology"/>
<keyword evidence="12 15" id="KW-0503">Monooxygenase</keyword>
<evidence type="ECO:0000256" key="5">
    <source>
        <dbReference type="ARBA" id="ARBA00010617"/>
    </source>
</evidence>
<feature type="chain" id="PRO_5040111886" description="Cytochrome P450" evidence="16">
    <location>
        <begin position="19"/>
        <end position="496"/>
    </location>
</feature>
<evidence type="ECO:0000256" key="3">
    <source>
        <dbReference type="ARBA" id="ARBA00004174"/>
    </source>
</evidence>
<dbReference type="PANTHER" id="PTHR24292:SF84">
    <property type="entry name" value="CYTOCHROME P450 28A5-RELATED"/>
    <property type="match status" value="1"/>
</dbReference>
<protein>
    <recommendedName>
        <fullName evidence="19">Cytochrome P450</fullName>
    </recommendedName>
</protein>
<dbReference type="InterPro" id="IPR017972">
    <property type="entry name" value="Cyt_P450_CS"/>
</dbReference>
<comment type="similarity">
    <text evidence="5 15">Belongs to the cytochrome P450 family.</text>
</comment>
<keyword evidence="9" id="KW-0492">Microsome</keyword>
<dbReference type="PRINTS" id="PR00463">
    <property type="entry name" value="EP450I"/>
</dbReference>
<dbReference type="FunFam" id="1.10.630.10:FF:000042">
    <property type="entry name" value="Cytochrome P450"/>
    <property type="match status" value="1"/>
</dbReference>
<dbReference type="AlphaFoldDB" id="A0A9N9X724"/>
<keyword evidence="11 14" id="KW-0408">Iron</keyword>
<comment type="function">
    <text evidence="2">May be involved in the metabolism of insect hormones and in the breakdown of synthetic insecticides.</text>
</comment>
<keyword evidence="18" id="KW-1185">Reference proteome</keyword>
<evidence type="ECO:0000256" key="2">
    <source>
        <dbReference type="ARBA" id="ARBA00003690"/>
    </source>
</evidence>
<dbReference type="PANTHER" id="PTHR24292">
    <property type="entry name" value="CYTOCHROME P450"/>
    <property type="match status" value="1"/>
</dbReference>
<organism evidence="17 18">
    <name type="scientific">Phaedon cochleariae</name>
    <name type="common">Mustard beetle</name>
    <dbReference type="NCBI Taxonomy" id="80249"/>
    <lineage>
        <taxon>Eukaryota</taxon>
        <taxon>Metazoa</taxon>
        <taxon>Ecdysozoa</taxon>
        <taxon>Arthropoda</taxon>
        <taxon>Hexapoda</taxon>
        <taxon>Insecta</taxon>
        <taxon>Pterygota</taxon>
        <taxon>Neoptera</taxon>
        <taxon>Endopterygota</taxon>
        <taxon>Coleoptera</taxon>
        <taxon>Polyphaga</taxon>
        <taxon>Cucujiformia</taxon>
        <taxon>Chrysomeloidea</taxon>
        <taxon>Chrysomelidae</taxon>
        <taxon>Chrysomelinae</taxon>
        <taxon>Chrysomelini</taxon>
        <taxon>Phaedon</taxon>
    </lineage>
</organism>
<dbReference type="InterPro" id="IPR036396">
    <property type="entry name" value="Cyt_P450_sf"/>
</dbReference>
<dbReference type="OrthoDB" id="2789670at2759"/>
<evidence type="ECO:0000256" key="6">
    <source>
        <dbReference type="ARBA" id="ARBA00022617"/>
    </source>
</evidence>
<evidence type="ECO:0000256" key="11">
    <source>
        <dbReference type="ARBA" id="ARBA00023004"/>
    </source>
</evidence>
<dbReference type="InterPro" id="IPR001128">
    <property type="entry name" value="Cyt_P450"/>
</dbReference>
<evidence type="ECO:0000256" key="10">
    <source>
        <dbReference type="ARBA" id="ARBA00023002"/>
    </source>
</evidence>
<sequence>MLFVVIVILIALLYYSSKRNLNYWERMGIPGPKPYPIIGNMGDIFIGKRGAEEIYADIYRKYEGYPFVGVYKAGIPVLLVRDPDLIKNIVQKDFNIFHENDIFVDKQIDPIFGRNPFAVKGAEWKNIRSQMTSCFTSGKMKGLFPVLEKNVERMMSYLDNQMKTSTCFEAKEIFVRLMLDNVAACALGIQGKCFDEPYSEVRKMADHFFFSKGITSLKFIIIFNLPPLSKFLRLKVVSRDVEDKLLDIVKTTLQYRKENNIVINDILDSIAQISATQNVTELDITSHIATFFTNAFETSSLTMSFLIYELAQNPKIQEKLRQEINESYEKNNKSFSYESIQDMEYLDACFRENLRKHATVPLMPKICTETYKYVPTNPDFKPIELTLEPGTSIIIPSTAIHHDPKYYENPDDFVPERFLGKENINKFTYLAFGGGPRMCIGTRFALSQIKIGVAHLIKNYEFTVNPKAKIPVKYDPFYFLLTASGGLWVDVRKINQ</sequence>
<dbReference type="GO" id="GO:0004497">
    <property type="term" value="F:monooxygenase activity"/>
    <property type="evidence" value="ECO:0007669"/>
    <property type="project" value="UniProtKB-KW"/>
</dbReference>
<dbReference type="CDD" id="cd11056">
    <property type="entry name" value="CYP6-like"/>
    <property type="match status" value="1"/>
</dbReference>
<keyword evidence="6 14" id="KW-0349">Heme</keyword>
<evidence type="ECO:0000256" key="16">
    <source>
        <dbReference type="SAM" id="SignalP"/>
    </source>
</evidence>
<evidence type="ECO:0000256" key="7">
    <source>
        <dbReference type="ARBA" id="ARBA00022723"/>
    </source>
</evidence>
<evidence type="ECO:0000313" key="17">
    <source>
        <dbReference type="EMBL" id="CAG9823198.1"/>
    </source>
</evidence>
<keyword evidence="16" id="KW-0732">Signal</keyword>
<dbReference type="SUPFAM" id="SSF48264">
    <property type="entry name" value="Cytochrome P450"/>
    <property type="match status" value="1"/>
</dbReference>
<keyword evidence="8" id="KW-0256">Endoplasmic reticulum</keyword>
<comment type="subcellular location">
    <subcellularLocation>
        <location evidence="4">Endoplasmic reticulum membrane</location>
        <topology evidence="4">Peripheral membrane protein</topology>
    </subcellularLocation>
    <subcellularLocation>
        <location evidence="3">Microsome membrane</location>
        <topology evidence="3">Peripheral membrane protein</topology>
    </subcellularLocation>
</comment>
<dbReference type="Pfam" id="PF00067">
    <property type="entry name" value="p450"/>
    <property type="match status" value="1"/>
</dbReference>
<dbReference type="GO" id="GO:0020037">
    <property type="term" value="F:heme binding"/>
    <property type="evidence" value="ECO:0007669"/>
    <property type="project" value="InterPro"/>
</dbReference>
<evidence type="ECO:0000256" key="15">
    <source>
        <dbReference type="RuleBase" id="RU000461"/>
    </source>
</evidence>
<evidence type="ECO:0000256" key="14">
    <source>
        <dbReference type="PIRSR" id="PIRSR602401-1"/>
    </source>
</evidence>
<evidence type="ECO:0000256" key="9">
    <source>
        <dbReference type="ARBA" id="ARBA00022848"/>
    </source>
</evidence>
<accession>A0A9N9X724</accession>
<evidence type="ECO:0000256" key="12">
    <source>
        <dbReference type="ARBA" id="ARBA00023033"/>
    </source>
</evidence>
<dbReference type="GO" id="GO:0005789">
    <property type="term" value="C:endoplasmic reticulum membrane"/>
    <property type="evidence" value="ECO:0007669"/>
    <property type="project" value="UniProtKB-SubCell"/>
</dbReference>
<evidence type="ECO:0000256" key="13">
    <source>
        <dbReference type="ARBA" id="ARBA00023136"/>
    </source>
</evidence>
<gene>
    <name evidence="17" type="ORF">PHAECO_LOCUS10189</name>
</gene>
<evidence type="ECO:0000256" key="1">
    <source>
        <dbReference type="ARBA" id="ARBA00001971"/>
    </source>
</evidence>
<dbReference type="EMBL" id="OU896712">
    <property type="protein sequence ID" value="CAG9823198.1"/>
    <property type="molecule type" value="Genomic_DNA"/>
</dbReference>
<evidence type="ECO:0000256" key="8">
    <source>
        <dbReference type="ARBA" id="ARBA00022824"/>
    </source>
</evidence>
<dbReference type="GO" id="GO:0005506">
    <property type="term" value="F:iron ion binding"/>
    <property type="evidence" value="ECO:0007669"/>
    <property type="project" value="InterPro"/>
</dbReference>